<protein>
    <submittedName>
        <fullName evidence="1">Uncharacterized protein</fullName>
    </submittedName>
</protein>
<accession>A0A6J5SZ11</accession>
<gene>
    <name evidence="1" type="ORF">UFOVP1636_18</name>
</gene>
<proteinExistence type="predicted"/>
<reference evidence="1" key="1">
    <citation type="submission" date="2020-05" db="EMBL/GenBank/DDBJ databases">
        <authorList>
            <person name="Chiriac C."/>
            <person name="Salcher M."/>
            <person name="Ghai R."/>
            <person name="Kavagutti S V."/>
        </authorList>
    </citation>
    <scope>NUCLEOTIDE SEQUENCE</scope>
</reference>
<evidence type="ECO:0000313" key="1">
    <source>
        <dbReference type="EMBL" id="CAB4220645.1"/>
    </source>
</evidence>
<dbReference type="EMBL" id="LR797503">
    <property type="protein sequence ID" value="CAB4220645.1"/>
    <property type="molecule type" value="Genomic_DNA"/>
</dbReference>
<sequence>MIEFQKLLKQFNINIVGSKLGRRYGFPKYFTDSKSADTVIDGRFHYDARDSLVYHDFSTERLYVVEVGERDLTQLSNMVEHWENRSGENGSRMAREILEREYQAKQLRNRYPAVQAAWEQYSLMLHLSSNGMKLDNE</sequence>
<organism evidence="1">
    <name type="scientific">uncultured Caudovirales phage</name>
    <dbReference type="NCBI Taxonomy" id="2100421"/>
    <lineage>
        <taxon>Viruses</taxon>
        <taxon>Duplodnaviria</taxon>
        <taxon>Heunggongvirae</taxon>
        <taxon>Uroviricota</taxon>
        <taxon>Caudoviricetes</taxon>
        <taxon>Peduoviridae</taxon>
        <taxon>Maltschvirus</taxon>
        <taxon>Maltschvirus maltsch</taxon>
    </lineage>
</organism>
<name>A0A6J5SZ11_9CAUD</name>